<keyword evidence="2" id="KW-0472">Membrane</keyword>
<keyword evidence="2" id="KW-0812">Transmembrane</keyword>
<evidence type="ECO:0000313" key="3">
    <source>
        <dbReference type="EMBL" id="MBP1325412.1"/>
    </source>
</evidence>
<organism evidence="3 4">
    <name type="scientific">Leucobacter exalbidus</name>
    <dbReference type="NCBI Taxonomy" id="662960"/>
    <lineage>
        <taxon>Bacteria</taxon>
        <taxon>Bacillati</taxon>
        <taxon>Actinomycetota</taxon>
        <taxon>Actinomycetes</taxon>
        <taxon>Micrococcales</taxon>
        <taxon>Microbacteriaceae</taxon>
        <taxon>Leucobacter</taxon>
    </lineage>
</organism>
<proteinExistence type="predicted"/>
<dbReference type="RefSeq" id="WP_209704442.1">
    <property type="nucleotide sequence ID" value="NZ_JAFIDA010000001.1"/>
</dbReference>
<comment type="caution">
    <text evidence="3">The sequence shown here is derived from an EMBL/GenBank/DDBJ whole genome shotgun (WGS) entry which is preliminary data.</text>
</comment>
<evidence type="ECO:0000313" key="4">
    <source>
        <dbReference type="Proteomes" id="UP000675163"/>
    </source>
</evidence>
<accession>A0A940T2S9</accession>
<feature type="transmembrane region" description="Helical" evidence="2">
    <location>
        <begin position="50"/>
        <end position="68"/>
    </location>
</feature>
<protein>
    <submittedName>
        <fullName evidence="3">Uncharacterized protein</fullName>
    </submittedName>
</protein>
<keyword evidence="4" id="KW-1185">Reference proteome</keyword>
<feature type="transmembrane region" description="Helical" evidence="2">
    <location>
        <begin position="80"/>
        <end position="102"/>
    </location>
</feature>
<dbReference type="Proteomes" id="UP000675163">
    <property type="component" value="Unassembled WGS sequence"/>
</dbReference>
<reference evidence="3" key="1">
    <citation type="submission" date="2021-02" db="EMBL/GenBank/DDBJ databases">
        <title>Sequencing the genomes of 1000 actinobacteria strains.</title>
        <authorList>
            <person name="Klenk H.-P."/>
        </authorList>
    </citation>
    <scope>NUCLEOTIDE SEQUENCE</scope>
    <source>
        <strain evidence="3">DSM 22850</strain>
    </source>
</reference>
<evidence type="ECO:0000256" key="1">
    <source>
        <dbReference type="SAM" id="MobiDB-lite"/>
    </source>
</evidence>
<name>A0A940T2S9_9MICO</name>
<evidence type="ECO:0000256" key="2">
    <source>
        <dbReference type="SAM" id="Phobius"/>
    </source>
</evidence>
<sequence length="115" mass="12188">MNQNDTTGPNQSSGSGHSLNNAGLGQNWPGVSDTGQGLPHQPIERGGTRTGPIVWGVLILGFCCYIAQRAFPLAGWDTGTIAIVTILSLGILLLGIGVIVLMRNQRAKRDRQPRA</sequence>
<dbReference type="EMBL" id="JAFIDA010000001">
    <property type="protein sequence ID" value="MBP1325412.1"/>
    <property type="molecule type" value="Genomic_DNA"/>
</dbReference>
<keyword evidence="2" id="KW-1133">Transmembrane helix</keyword>
<dbReference type="AlphaFoldDB" id="A0A940T2S9"/>
<gene>
    <name evidence="3" type="ORF">JOF28_000644</name>
</gene>
<feature type="region of interest" description="Disordered" evidence="1">
    <location>
        <begin position="1"/>
        <end position="46"/>
    </location>
</feature>
<feature type="compositionally biased region" description="Polar residues" evidence="1">
    <location>
        <begin position="1"/>
        <end position="24"/>
    </location>
</feature>